<feature type="transmembrane region" description="Helical" evidence="6">
    <location>
        <begin position="18"/>
        <end position="35"/>
    </location>
</feature>
<dbReference type="Gene3D" id="1.20.1560.10">
    <property type="entry name" value="ABC transporter type 1, transmembrane domain"/>
    <property type="match status" value="1"/>
</dbReference>
<dbReference type="EMBL" id="HE577327">
    <property type="protein sequence ID" value="CCC96648.1"/>
    <property type="molecule type" value="Genomic_DNA"/>
</dbReference>
<feature type="domain" description="ABC transmembrane type-1" evidence="8">
    <location>
        <begin position="39"/>
        <end position="312"/>
    </location>
</feature>
<dbReference type="Pfam" id="PF00005">
    <property type="entry name" value="ABC_tran"/>
    <property type="match status" value="1"/>
</dbReference>
<keyword evidence="2 6" id="KW-0812">Transmembrane</keyword>
<evidence type="ECO:0000256" key="3">
    <source>
        <dbReference type="ARBA" id="ARBA00022989"/>
    </source>
</evidence>
<evidence type="ECO:0000256" key="1">
    <source>
        <dbReference type="ARBA" id="ARBA00004651"/>
    </source>
</evidence>
<reference evidence="9 10" key="1">
    <citation type="journal article" date="2011" name="PLoS Genet.">
        <title>Azospirillum genomes reveal transition of bacteria from aquatic to terrestrial environments.</title>
        <authorList>
            <person name="Wisniewski-Dye F."/>
            <person name="Borziak K."/>
            <person name="Khalsa-Moyers G."/>
            <person name="Alexandre G."/>
            <person name="Sukharnikov L.O."/>
            <person name="Wuichet K."/>
            <person name="Hurst G.B."/>
            <person name="McDonald W.H."/>
            <person name="Robertson J.S."/>
            <person name="Barbe V."/>
            <person name="Calteau A."/>
            <person name="Rouy Z."/>
            <person name="Mangenot S."/>
            <person name="Prigent-Combaret C."/>
            <person name="Normand P."/>
            <person name="Boyer M."/>
            <person name="Siguier P."/>
            <person name="Dessaux Y."/>
            <person name="Elmerich C."/>
            <person name="Condemine G."/>
            <person name="Krishnen G."/>
            <person name="Kennedy I."/>
            <person name="Paterson A.H."/>
            <person name="Gonzalez V."/>
            <person name="Mavingui P."/>
            <person name="Zhulin I.B."/>
        </authorList>
    </citation>
    <scope>NUCLEOTIDE SEQUENCE [LARGE SCALE GENOMIC DNA]</scope>
    <source>
        <strain evidence="9 10">Sp245</strain>
    </source>
</reference>
<feature type="transmembrane region" description="Helical" evidence="6">
    <location>
        <begin position="65"/>
        <end position="87"/>
    </location>
</feature>
<protein>
    <recommendedName>
        <fullName evidence="11">Multidrug transporter</fullName>
    </recommendedName>
</protein>
<dbReference type="PANTHER" id="PTHR43394:SF1">
    <property type="entry name" value="ATP-BINDING CASSETTE SUB-FAMILY B MEMBER 10, MITOCHONDRIAL"/>
    <property type="match status" value="1"/>
</dbReference>
<sequence>MESSIFRFILRHSVRQQIVLTLMTLASFPFLYASLDLPKRIVNEAIAGKKLPESFLGFHLDQVSYLFVLCGLFLTLVLVNGAFKYVINTYKGRLGERMLRRLRYELYVRVLRFPLPRFRKMSSGEIIPMITAEVEPLGGFIGDAIAIPVFQGGTLLVYIAFIFIQDPVLGAAAVSLYPFQGWLIPRLQRKVNQLGKQRVRAMRQIADRIGETVSGIQEVHTHNTASWHLADLSHRLGDVYRIRFEIYQRKFFVKFLNNFINQLTPFFFYSIGGYLVIHGQLSFGALVAVLAAYKDLAAPWKELLDWYQQKEDNRIKYEQVVEQFHVPDLLAERLLREEEDVPFKGSLSFRNVGFGEDGGSPILEGVSCDIPLDGHTALIGVGSGRDELAQLAARVLLPSSGQIRLGEHDYAELPESVTGRRAAYVGATPYLFSASLYDNLVYGLRHRPLRENGDDDGEGAEGAEERRKSRMTESVLSGNATDDIQADWIDYAAAGCDGPEDLKARILRVVTMVSLQDDVYGMGLNRTVDPERRPEVAARVLEARDAMRAMMLNNPDLGRLVERFDPDRYTVNATLAENLLFGTPVGPIFQTDALASNPYMLHVLDKVGLTDTILETGHKVAETMVELFAGLPPGHEFFERFSFIGFAELPEYQAILARTAKEGLGALRPEERTRLMTLPFKLIGARHRLGLMTPDLEKKLLQARHLFASDLPADLKHAVAFFDPDAYNAAASIQDNILFGKMVYGQAQVQSKVGRIVADLVDQLHLRDTIVEVGLDHPVGVAGSRLSAAQRQKAALARALLKRPDLLVLSEATSGLDTSSQTKVHSAILGERKGCGLVWVLHRAGLARAFERVIVMKDGRIAEHGRFDELNRPGTLLHELVSAE</sequence>
<evidence type="ECO:0000256" key="5">
    <source>
        <dbReference type="SAM" id="MobiDB-lite"/>
    </source>
</evidence>
<dbReference type="GO" id="GO:0005886">
    <property type="term" value="C:plasma membrane"/>
    <property type="evidence" value="ECO:0007669"/>
    <property type="project" value="UniProtKB-SubCell"/>
</dbReference>
<dbReference type="CDD" id="cd07346">
    <property type="entry name" value="ABC_6TM_exporters"/>
    <property type="match status" value="1"/>
</dbReference>
<evidence type="ECO:0000313" key="9">
    <source>
        <dbReference type="EMBL" id="CCC96648.1"/>
    </source>
</evidence>
<dbReference type="GO" id="GO:0015421">
    <property type="term" value="F:ABC-type oligopeptide transporter activity"/>
    <property type="evidence" value="ECO:0007669"/>
    <property type="project" value="TreeGrafter"/>
</dbReference>
<evidence type="ECO:0000259" key="8">
    <source>
        <dbReference type="PROSITE" id="PS50929"/>
    </source>
</evidence>
<dbReference type="SUPFAM" id="SSF90123">
    <property type="entry name" value="ABC transporter transmembrane region"/>
    <property type="match status" value="1"/>
</dbReference>
<dbReference type="RefSeq" id="WP_014238970.1">
    <property type="nucleotide sequence ID" value="NC_016617.1"/>
</dbReference>
<dbReference type="AlphaFoldDB" id="A0A9P1NKS1"/>
<keyword evidence="3 6" id="KW-1133">Transmembrane helix</keyword>
<dbReference type="Proteomes" id="UP000007319">
    <property type="component" value="Chromosome"/>
</dbReference>
<dbReference type="Gene3D" id="3.40.50.300">
    <property type="entry name" value="P-loop containing nucleotide triphosphate hydrolases"/>
    <property type="match status" value="2"/>
</dbReference>
<evidence type="ECO:0000256" key="6">
    <source>
        <dbReference type="SAM" id="Phobius"/>
    </source>
</evidence>
<accession>A0A9P1NKS1</accession>
<dbReference type="InterPro" id="IPR039421">
    <property type="entry name" value="Type_1_exporter"/>
</dbReference>
<dbReference type="PROSITE" id="PS50929">
    <property type="entry name" value="ABC_TM1F"/>
    <property type="match status" value="1"/>
</dbReference>
<dbReference type="SUPFAM" id="SSF52540">
    <property type="entry name" value="P-loop containing nucleoside triphosphate hydrolases"/>
    <property type="match status" value="2"/>
</dbReference>
<dbReference type="InterPro" id="IPR011527">
    <property type="entry name" value="ABC1_TM_dom"/>
</dbReference>
<dbReference type="GO" id="GO:0005524">
    <property type="term" value="F:ATP binding"/>
    <property type="evidence" value="ECO:0007669"/>
    <property type="project" value="InterPro"/>
</dbReference>
<dbReference type="InterPro" id="IPR027417">
    <property type="entry name" value="P-loop_NTPase"/>
</dbReference>
<comment type="subcellular location">
    <subcellularLocation>
        <location evidence="1">Cell membrane</location>
        <topology evidence="1">Multi-pass membrane protein</topology>
    </subcellularLocation>
</comment>
<dbReference type="GO" id="GO:0016887">
    <property type="term" value="F:ATP hydrolysis activity"/>
    <property type="evidence" value="ECO:0007669"/>
    <property type="project" value="InterPro"/>
</dbReference>
<evidence type="ECO:0000256" key="2">
    <source>
        <dbReference type="ARBA" id="ARBA00022692"/>
    </source>
</evidence>
<gene>
    <name evidence="9" type="ORF">AZOBR_10435</name>
</gene>
<organism evidence="9 10">
    <name type="scientific">Azospirillum baldaniorum</name>
    <dbReference type="NCBI Taxonomy" id="1064539"/>
    <lineage>
        <taxon>Bacteria</taxon>
        <taxon>Pseudomonadati</taxon>
        <taxon>Pseudomonadota</taxon>
        <taxon>Alphaproteobacteria</taxon>
        <taxon>Rhodospirillales</taxon>
        <taxon>Azospirillaceae</taxon>
        <taxon>Azospirillum</taxon>
    </lineage>
</organism>
<keyword evidence="4 6" id="KW-0472">Membrane</keyword>
<dbReference type="Pfam" id="PF00664">
    <property type="entry name" value="ABC_membrane"/>
    <property type="match status" value="1"/>
</dbReference>
<name>A0A9P1NKS1_9PROT</name>
<evidence type="ECO:0000313" key="10">
    <source>
        <dbReference type="Proteomes" id="UP000007319"/>
    </source>
</evidence>
<keyword evidence="10" id="KW-1185">Reference proteome</keyword>
<dbReference type="KEGG" id="abs:AZOBR_10435"/>
<dbReference type="PANTHER" id="PTHR43394">
    <property type="entry name" value="ATP-DEPENDENT PERMEASE MDL1, MITOCHONDRIAL"/>
    <property type="match status" value="1"/>
</dbReference>
<feature type="compositionally biased region" description="Acidic residues" evidence="5">
    <location>
        <begin position="453"/>
        <end position="462"/>
    </location>
</feature>
<evidence type="ECO:0000256" key="4">
    <source>
        <dbReference type="ARBA" id="ARBA00023136"/>
    </source>
</evidence>
<dbReference type="PROSITE" id="PS50893">
    <property type="entry name" value="ABC_TRANSPORTER_2"/>
    <property type="match status" value="1"/>
</dbReference>
<evidence type="ECO:0000259" key="7">
    <source>
        <dbReference type="PROSITE" id="PS50893"/>
    </source>
</evidence>
<feature type="region of interest" description="Disordered" evidence="5">
    <location>
        <begin position="448"/>
        <end position="475"/>
    </location>
</feature>
<evidence type="ECO:0008006" key="11">
    <source>
        <dbReference type="Google" id="ProtNLM"/>
    </source>
</evidence>
<feature type="transmembrane region" description="Helical" evidence="6">
    <location>
        <begin position="251"/>
        <end position="269"/>
    </location>
</feature>
<dbReference type="InterPro" id="IPR003439">
    <property type="entry name" value="ABC_transporter-like_ATP-bd"/>
</dbReference>
<dbReference type="InterPro" id="IPR036640">
    <property type="entry name" value="ABC1_TM_sf"/>
</dbReference>
<feature type="domain" description="ABC transporter" evidence="7">
    <location>
        <begin position="347"/>
        <end position="883"/>
    </location>
</feature>
<proteinExistence type="predicted"/>